<sequence length="175" mass="18458">MSKASYLDTDLGMVVDAQAYMVANTSCRGPSVLRTLKLDITAPGVDILAQGYGPTLALASIEFSVQSALMKQIWPGWTLKQVKAAFMGSAKWKGVISNSMGIGLNLAGAINPGALLDPPSLSFSYLTKGQQTREVLREHTVMTGGRVFLSGALAPVLARPVINSNSDTSLIKCVA</sequence>
<dbReference type="InterPro" id="IPR036852">
    <property type="entry name" value="Peptidase_S8/S53_dom_sf"/>
</dbReference>
<dbReference type="KEGG" id="acan:ACA1_090330"/>
<proteinExistence type="predicted"/>
<dbReference type="RefSeq" id="XP_004338748.1">
    <property type="nucleotide sequence ID" value="XM_004338700.1"/>
</dbReference>
<evidence type="ECO:0000313" key="2">
    <source>
        <dbReference type="Proteomes" id="UP000011083"/>
    </source>
</evidence>
<dbReference type="GO" id="GO:0004252">
    <property type="term" value="F:serine-type endopeptidase activity"/>
    <property type="evidence" value="ECO:0007669"/>
    <property type="project" value="InterPro"/>
</dbReference>
<dbReference type="SUPFAM" id="SSF52743">
    <property type="entry name" value="Subtilisin-like"/>
    <property type="match status" value="1"/>
</dbReference>
<dbReference type="AlphaFoldDB" id="L8GUR0"/>
<evidence type="ECO:0000313" key="1">
    <source>
        <dbReference type="EMBL" id="ELR16735.1"/>
    </source>
</evidence>
<dbReference type="GeneID" id="14917286"/>
<accession>L8GUR0</accession>
<keyword evidence="2" id="KW-1185">Reference proteome</keyword>
<dbReference type="VEuPathDB" id="AmoebaDB:ACA1_090330"/>
<protein>
    <submittedName>
        <fullName evidence="1">Peptidase</fullName>
    </submittedName>
</protein>
<name>L8GUR0_ACACF</name>
<dbReference type="OrthoDB" id="19448at2759"/>
<dbReference type="EMBL" id="KB007985">
    <property type="protein sequence ID" value="ELR16735.1"/>
    <property type="molecule type" value="Genomic_DNA"/>
</dbReference>
<organism evidence="1 2">
    <name type="scientific">Acanthamoeba castellanii (strain ATCC 30010 / Neff)</name>
    <dbReference type="NCBI Taxonomy" id="1257118"/>
    <lineage>
        <taxon>Eukaryota</taxon>
        <taxon>Amoebozoa</taxon>
        <taxon>Discosea</taxon>
        <taxon>Longamoebia</taxon>
        <taxon>Centramoebida</taxon>
        <taxon>Acanthamoebidae</taxon>
        <taxon>Acanthamoeba</taxon>
    </lineage>
</organism>
<dbReference type="Gene3D" id="3.40.50.200">
    <property type="entry name" value="Peptidase S8/S53 domain"/>
    <property type="match status" value="1"/>
</dbReference>
<reference evidence="1 2" key="1">
    <citation type="journal article" date="2013" name="Genome Biol.">
        <title>Genome of Acanthamoeba castellanii highlights extensive lateral gene transfer and early evolution of tyrosine kinase signaling.</title>
        <authorList>
            <person name="Clarke M."/>
            <person name="Lohan A.J."/>
            <person name="Liu B."/>
            <person name="Lagkouvardos I."/>
            <person name="Roy S."/>
            <person name="Zafar N."/>
            <person name="Bertelli C."/>
            <person name="Schilde C."/>
            <person name="Kianianmomeni A."/>
            <person name="Burglin T.R."/>
            <person name="Frech C."/>
            <person name="Turcotte B."/>
            <person name="Kopec K.O."/>
            <person name="Synnott J.M."/>
            <person name="Choo C."/>
            <person name="Paponov I."/>
            <person name="Finkler A."/>
            <person name="Soon Heng Tan C."/>
            <person name="Hutchins A.P."/>
            <person name="Weinmeier T."/>
            <person name="Rattei T."/>
            <person name="Chu J.S."/>
            <person name="Gimenez G."/>
            <person name="Irimia M."/>
            <person name="Rigden D.J."/>
            <person name="Fitzpatrick D.A."/>
            <person name="Lorenzo-Morales J."/>
            <person name="Bateman A."/>
            <person name="Chiu C.H."/>
            <person name="Tang P."/>
            <person name="Hegemann P."/>
            <person name="Fromm H."/>
            <person name="Raoult D."/>
            <person name="Greub G."/>
            <person name="Miranda-Saavedra D."/>
            <person name="Chen N."/>
            <person name="Nash P."/>
            <person name="Ginger M.L."/>
            <person name="Horn M."/>
            <person name="Schaap P."/>
            <person name="Caler L."/>
            <person name="Loftus B."/>
        </authorList>
    </citation>
    <scope>NUCLEOTIDE SEQUENCE [LARGE SCALE GENOMIC DNA]</scope>
    <source>
        <strain evidence="1 2">Neff</strain>
    </source>
</reference>
<dbReference type="GO" id="GO:0006508">
    <property type="term" value="P:proteolysis"/>
    <property type="evidence" value="ECO:0007669"/>
    <property type="project" value="InterPro"/>
</dbReference>
<dbReference type="Proteomes" id="UP000011083">
    <property type="component" value="Unassembled WGS sequence"/>
</dbReference>
<gene>
    <name evidence="1" type="ORF">ACA1_090330</name>
</gene>